<organism evidence="2 3">
    <name type="scientific">Paspalum notatum var. saurae</name>
    <dbReference type="NCBI Taxonomy" id="547442"/>
    <lineage>
        <taxon>Eukaryota</taxon>
        <taxon>Viridiplantae</taxon>
        <taxon>Streptophyta</taxon>
        <taxon>Embryophyta</taxon>
        <taxon>Tracheophyta</taxon>
        <taxon>Spermatophyta</taxon>
        <taxon>Magnoliopsida</taxon>
        <taxon>Liliopsida</taxon>
        <taxon>Poales</taxon>
        <taxon>Poaceae</taxon>
        <taxon>PACMAD clade</taxon>
        <taxon>Panicoideae</taxon>
        <taxon>Andropogonodae</taxon>
        <taxon>Paspaleae</taxon>
        <taxon>Paspalinae</taxon>
        <taxon>Paspalum</taxon>
    </lineage>
</organism>
<name>A0AAQ3XA42_PASNO</name>
<proteinExistence type="predicted"/>
<evidence type="ECO:0000313" key="2">
    <source>
        <dbReference type="EMBL" id="WVZ91348.1"/>
    </source>
</evidence>
<protein>
    <submittedName>
        <fullName evidence="2">Uncharacterized protein</fullName>
    </submittedName>
</protein>
<dbReference type="AlphaFoldDB" id="A0AAQ3XA42"/>
<feature type="region of interest" description="Disordered" evidence="1">
    <location>
        <begin position="65"/>
        <end position="110"/>
    </location>
</feature>
<sequence length="200" mass="21515">MPPVGARILPRPQLTASPLLPSLSQFRLLSHAARRLRTVRACSSGHGPAAGCLLAHASDEVARGSIERSARGTSVARVQGAASGTQGDNGEHGDGGGDDSDHGSAQAYGARSSRLWPTQLLGRSGRGARRQLMPHARFGHLRPVTRRGQRRRMVACSCPSRAAQAQAIFRGAYYLRFWALLQREDARENNRSTSKATEIS</sequence>
<evidence type="ECO:0000313" key="3">
    <source>
        <dbReference type="Proteomes" id="UP001341281"/>
    </source>
</evidence>
<dbReference type="Proteomes" id="UP001341281">
    <property type="component" value="Chromosome 08"/>
</dbReference>
<reference evidence="2 3" key="1">
    <citation type="submission" date="2024-02" db="EMBL/GenBank/DDBJ databases">
        <title>High-quality chromosome-scale genome assembly of Pensacola bahiagrass (Paspalum notatum Flugge var. saurae).</title>
        <authorList>
            <person name="Vega J.M."/>
            <person name="Podio M."/>
            <person name="Orjuela J."/>
            <person name="Siena L.A."/>
            <person name="Pessino S.C."/>
            <person name="Combes M.C."/>
            <person name="Mariac C."/>
            <person name="Albertini E."/>
            <person name="Pupilli F."/>
            <person name="Ortiz J.P.A."/>
            <person name="Leblanc O."/>
        </authorList>
    </citation>
    <scope>NUCLEOTIDE SEQUENCE [LARGE SCALE GENOMIC DNA]</scope>
    <source>
        <strain evidence="2">R1</strain>
        <tissue evidence="2">Leaf</tissue>
    </source>
</reference>
<accession>A0AAQ3XA42</accession>
<feature type="compositionally biased region" description="Basic and acidic residues" evidence="1">
    <location>
        <begin position="89"/>
        <end position="102"/>
    </location>
</feature>
<dbReference type="EMBL" id="CP144752">
    <property type="protein sequence ID" value="WVZ91348.1"/>
    <property type="molecule type" value="Genomic_DNA"/>
</dbReference>
<evidence type="ECO:0000256" key="1">
    <source>
        <dbReference type="SAM" id="MobiDB-lite"/>
    </source>
</evidence>
<keyword evidence="3" id="KW-1185">Reference proteome</keyword>
<gene>
    <name evidence="2" type="ORF">U9M48_037536</name>
</gene>